<dbReference type="GO" id="GO:1990281">
    <property type="term" value="C:efflux pump complex"/>
    <property type="evidence" value="ECO:0007669"/>
    <property type="project" value="TreeGrafter"/>
</dbReference>
<dbReference type="Pfam" id="PF25973">
    <property type="entry name" value="BSH_CzcB"/>
    <property type="match status" value="1"/>
</dbReference>
<reference evidence="6 7" key="1">
    <citation type="submission" date="2019-06" db="EMBL/GenBank/DDBJ databases">
        <authorList>
            <person name="Meng X."/>
        </authorList>
    </citation>
    <scope>NUCLEOTIDE SEQUENCE [LARGE SCALE GENOMIC DNA]</scope>
    <source>
        <strain evidence="6 7">M625</strain>
    </source>
</reference>
<dbReference type="Pfam" id="PF25893">
    <property type="entry name" value="HH_CzcB"/>
    <property type="match status" value="1"/>
</dbReference>
<dbReference type="PANTHER" id="PTHR30469">
    <property type="entry name" value="MULTIDRUG RESISTANCE PROTEIN MDTA"/>
    <property type="match status" value="1"/>
</dbReference>
<dbReference type="AlphaFoldDB" id="A0A504JET2"/>
<sequence>MNKLFKLFSSIIIISIMQSCSSNKEQKEQEVINVSTVQISPNQENLLLSFSGQLISEDKSTLSFLVGGMIKELHVAEGDHVKKGTLLATLEQTDYSNDLALRKASLLEAQDTYERMKSLYDKKSIPERDYVRAKASFLSAKALVDIAGKKLSDTRLYAPFDGTIFKKTVRKGTVINPSQPIYEIASTNNLEVNFAVPESEINTINIGDRLQTKISALPNHSVTAEITSIINVADATTRSYQVKAKVNNDDNMLKDGMLTEVVVSTKNKVNSISIPGNAVVMSNNNVPHIYVYDAATKKALKTRISIGKVAGDKINIVKGLKGNEMVITEGQHQLRDGFEVNVVRKQMLNAQNL</sequence>
<dbReference type="OrthoDB" id="9806939at2"/>
<feature type="domain" description="CzcB-like barrel-sandwich hybrid" evidence="4">
    <location>
        <begin position="66"/>
        <end position="185"/>
    </location>
</feature>
<name>A0A504JET2_9FLAO</name>
<dbReference type="SUPFAM" id="SSF111369">
    <property type="entry name" value="HlyD-like secretion proteins"/>
    <property type="match status" value="1"/>
</dbReference>
<evidence type="ECO:0000259" key="5">
    <source>
        <dbReference type="Pfam" id="PF25989"/>
    </source>
</evidence>
<dbReference type="Pfam" id="PF25989">
    <property type="entry name" value="YknX_C"/>
    <property type="match status" value="1"/>
</dbReference>
<organism evidence="6 7">
    <name type="scientific">Aquimarina algicola</name>
    <dbReference type="NCBI Taxonomy" id="2589995"/>
    <lineage>
        <taxon>Bacteria</taxon>
        <taxon>Pseudomonadati</taxon>
        <taxon>Bacteroidota</taxon>
        <taxon>Flavobacteriia</taxon>
        <taxon>Flavobacteriales</taxon>
        <taxon>Flavobacteriaceae</taxon>
        <taxon>Aquimarina</taxon>
    </lineage>
</organism>
<comment type="similarity">
    <text evidence="1">Belongs to the membrane fusion protein (MFP) (TC 8.A.1) family.</text>
</comment>
<dbReference type="InterPro" id="IPR058648">
    <property type="entry name" value="HH_CzcB-like"/>
</dbReference>
<feature type="domain" description="CusB-like beta-barrel" evidence="3">
    <location>
        <begin position="192"/>
        <end position="265"/>
    </location>
</feature>
<evidence type="ECO:0000259" key="4">
    <source>
        <dbReference type="Pfam" id="PF25973"/>
    </source>
</evidence>
<dbReference type="Gene3D" id="2.40.50.100">
    <property type="match status" value="1"/>
</dbReference>
<dbReference type="Gene3D" id="2.40.420.20">
    <property type="match status" value="1"/>
</dbReference>
<evidence type="ECO:0000259" key="3">
    <source>
        <dbReference type="Pfam" id="PF25954"/>
    </source>
</evidence>
<dbReference type="EMBL" id="VFWZ01000002">
    <property type="protein sequence ID" value="TPN86955.1"/>
    <property type="molecule type" value="Genomic_DNA"/>
</dbReference>
<comment type="caution">
    <text evidence="6">The sequence shown here is derived from an EMBL/GenBank/DDBJ whole genome shotgun (WGS) entry which is preliminary data.</text>
</comment>
<feature type="domain" description="CzcB-like alpha-helical hairpin" evidence="2">
    <location>
        <begin position="108"/>
        <end position="152"/>
    </location>
</feature>
<keyword evidence="7" id="KW-1185">Reference proteome</keyword>
<dbReference type="InterPro" id="IPR058637">
    <property type="entry name" value="YknX-like_C"/>
</dbReference>
<dbReference type="RefSeq" id="WP_140590769.1">
    <property type="nucleotide sequence ID" value="NZ_VFWZ01000002.1"/>
</dbReference>
<dbReference type="InterPro" id="IPR058792">
    <property type="entry name" value="Beta-barrel_RND_2"/>
</dbReference>
<accession>A0A504JET2</accession>
<dbReference type="Gene3D" id="1.10.287.470">
    <property type="entry name" value="Helix hairpin bin"/>
    <property type="match status" value="1"/>
</dbReference>
<gene>
    <name evidence="6" type="ORF">FHK87_04955</name>
</gene>
<dbReference type="GO" id="GO:0015562">
    <property type="term" value="F:efflux transmembrane transporter activity"/>
    <property type="evidence" value="ECO:0007669"/>
    <property type="project" value="TreeGrafter"/>
</dbReference>
<dbReference type="PANTHER" id="PTHR30469:SF20">
    <property type="entry name" value="EFFLUX RND TRANSPORTER PERIPLASMIC ADAPTOR SUBUNIT"/>
    <property type="match status" value="1"/>
</dbReference>
<dbReference type="InterPro" id="IPR006143">
    <property type="entry name" value="RND_pump_MFP"/>
</dbReference>
<evidence type="ECO:0000256" key="1">
    <source>
        <dbReference type="ARBA" id="ARBA00009477"/>
    </source>
</evidence>
<evidence type="ECO:0000313" key="7">
    <source>
        <dbReference type="Proteomes" id="UP000315540"/>
    </source>
</evidence>
<dbReference type="Gene3D" id="2.40.30.170">
    <property type="match status" value="1"/>
</dbReference>
<dbReference type="InterPro" id="IPR058647">
    <property type="entry name" value="BSH_CzcB-like"/>
</dbReference>
<evidence type="ECO:0000259" key="2">
    <source>
        <dbReference type="Pfam" id="PF25893"/>
    </source>
</evidence>
<protein>
    <submittedName>
        <fullName evidence="6">Efflux RND transporter periplasmic adaptor subunit</fullName>
    </submittedName>
</protein>
<proteinExistence type="inferred from homology"/>
<dbReference type="Proteomes" id="UP000315540">
    <property type="component" value="Unassembled WGS sequence"/>
</dbReference>
<feature type="domain" description="YknX-like C-terminal permuted SH3-like" evidence="5">
    <location>
        <begin position="272"/>
        <end position="342"/>
    </location>
</feature>
<evidence type="ECO:0000313" key="6">
    <source>
        <dbReference type="EMBL" id="TPN86955.1"/>
    </source>
</evidence>
<dbReference type="PROSITE" id="PS51257">
    <property type="entry name" value="PROKAR_LIPOPROTEIN"/>
    <property type="match status" value="1"/>
</dbReference>
<dbReference type="NCBIfam" id="TIGR01730">
    <property type="entry name" value="RND_mfp"/>
    <property type="match status" value="1"/>
</dbReference>
<dbReference type="Pfam" id="PF25954">
    <property type="entry name" value="Beta-barrel_RND_2"/>
    <property type="match status" value="1"/>
</dbReference>